<dbReference type="EMBL" id="CP003360">
    <property type="protein sequence ID" value="AFM24690.1"/>
    <property type="molecule type" value="Genomic_DNA"/>
</dbReference>
<reference evidence="2" key="1">
    <citation type="submission" date="2012-06" db="EMBL/GenBank/DDBJ databases">
        <title>Complete sequence of chromosome of Desulfomonile tiedjei DSM 6799.</title>
        <authorList>
            <person name="Lucas S."/>
            <person name="Copeland A."/>
            <person name="Lapidus A."/>
            <person name="Glavina del Rio T."/>
            <person name="Dalin E."/>
            <person name="Tice H."/>
            <person name="Bruce D."/>
            <person name="Goodwin L."/>
            <person name="Pitluck S."/>
            <person name="Peters L."/>
            <person name="Ovchinnikova G."/>
            <person name="Zeytun A."/>
            <person name="Lu M."/>
            <person name="Kyrpides N."/>
            <person name="Mavromatis K."/>
            <person name="Ivanova N."/>
            <person name="Brettin T."/>
            <person name="Detter J.C."/>
            <person name="Han C."/>
            <person name="Larimer F."/>
            <person name="Land M."/>
            <person name="Hauser L."/>
            <person name="Markowitz V."/>
            <person name="Cheng J.-F."/>
            <person name="Hugenholtz P."/>
            <person name="Woyke T."/>
            <person name="Wu D."/>
            <person name="Spring S."/>
            <person name="Schroeder M."/>
            <person name="Brambilla E."/>
            <person name="Klenk H.-P."/>
            <person name="Eisen J.A."/>
        </authorList>
    </citation>
    <scope>NUCLEOTIDE SEQUENCE [LARGE SCALE GENOMIC DNA]</scope>
    <source>
        <strain evidence="2">ATCC 49306 / DSM 6799 / DCB-1</strain>
    </source>
</reference>
<dbReference type="HOGENOM" id="CLU_2648634_0_0_7"/>
<keyword evidence="2" id="KW-1185">Reference proteome</keyword>
<dbReference type="AlphaFoldDB" id="I4C549"/>
<dbReference type="Proteomes" id="UP000006055">
    <property type="component" value="Chromosome"/>
</dbReference>
<organism evidence="1 2">
    <name type="scientific">Desulfomonile tiedjei (strain ATCC 49306 / DSM 6799 / DCB-1)</name>
    <dbReference type="NCBI Taxonomy" id="706587"/>
    <lineage>
        <taxon>Bacteria</taxon>
        <taxon>Pseudomonadati</taxon>
        <taxon>Thermodesulfobacteriota</taxon>
        <taxon>Desulfomonilia</taxon>
        <taxon>Desulfomonilales</taxon>
        <taxon>Desulfomonilaceae</taxon>
        <taxon>Desulfomonile</taxon>
    </lineage>
</organism>
<dbReference type="RefSeq" id="WP_014809834.1">
    <property type="nucleotide sequence ID" value="NC_018025.1"/>
</dbReference>
<protein>
    <submittedName>
        <fullName evidence="1">Uncharacterized protein</fullName>
    </submittedName>
</protein>
<accession>I4C549</accession>
<evidence type="ECO:0000313" key="1">
    <source>
        <dbReference type="EMBL" id="AFM24690.1"/>
    </source>
</evidence>
<gene>
    <name evidence="1" type="ordered locus">Desti_1986</name>
</gene>
<dbReference type="KEGG" id="dti:Desti_1986"/>
<name>I4C549_DESTA</name>
<evidence type="ECO:0000313" key="2">
    <source>
        <dbReference type="Proteomes" id="UP000006055"/>
    </source>
</evidence>
<sequence length="76" mass="8474">MPQFPTTDEDIQCQREALPREKLLATKDVLALISGDILKSSRLEVLECALMSGSALGKELNTPEEDEAWAHFNQET</sequence>
<proteinExistence type="predicted"/>